<feature type="region of interest" description="Disordered" evidence="5">
    <location>
        <begin position="327"/>
        <end position="353"/>
    </location>
</feature>
<comment type="cofactor">
    <cofactor evidence="3">
        <name>a divalent metal cation</name>
        <dbReference type="ChEBI" id="CHEBI:60240"/>
    </cofactor>
    <text evidence="3">Binds 2 divalent metal cations per subunit.</text>
</comment>
<evidence type="ECO:0000256" key="2">
    <source>
        <dbReference type="ARBA" id="ARBA00022801"/>
    </source>
</evidence>
<feature type="compositionally biased region" description="Low complexity" evidence="5">
    <location>
        <begin position="344"/>
        <end position="353"/>
    </location>
</feature>
<dbReference type="Gene3D" id="3.20.20.140">
    <property type="entry name" value="Metal-dependent hydrolases"/>
    <property type="match status" value="1"/>
</dbReference>
<keyword evidence="1 3" id="KW-0479">Metal-binding</keyword>
<dbReference type="Pfam" id="PF02126">
    <property type="entry name" value="PTE"/>
    <property type="match status" value="1"/>
</dbReference>
<evidence type="ECO:0000256" key="4">
    <source>
        <dbReference type="PROSITE-ProRule" id="PRU00679"/>
    </source>
</evidence>
<organism evidence="6 7">
    <name type="scientific">Conexibacter arvalis</name>
    <dbReference type="NCBI Taxonomy" id="912552"/>
    <lineage>
        <taxon>Bacteria</taxon>
        <taxon>Bacillati</taxon>
        <taxon>Actinomycetota</taxon>
        <taxon>Thermoleophilia</taxon>
        <taxon>Solirubrobacterales</taxon>
        <taxon>Conexibacteraceae</taxon>
        <taxon>Conexibacter</taxon>
    </lineage>
</organism>
<dbReference type="GO" id="GO:0016787">
    <property type="term" value="F:hydrolase activity"/>
    <property type="evidence" value="ECO:0007669"/>
    <property type="project" value="UniProtKB-KW"/>
</dbReference>
<evidence type="ECO:0000313" key="7">
    <source>
        <dbReference type="Proteomes" id="UP000585272"/>
    </source>
</evidence>
<evidence type="ECO:0000256" key="3">
    <source>
        <dbReference type="PIRSR" id="PIRSR601559-52"/>
    </source>
</evidence>
<feature type="binding site" evidence="3">
    <location>
        <position position="138"/>
    </location>
    <ligand>
        <name>a divalent metal cation</name>
        <dbReference type="ChEBI" id="CHEBI:60240"/>
        <label>1</label>
    </ligand>
</feature>
<feature type="compositionally biased region" description="Low complexity" evidence="5">
    <location>
        <begin position="327"/>
        <end position="336"/>
    </location>
</feature>
<evidence type="ECO:0000256" key="5">
    <source>
        <dbReference type="SAM" id="MobiDB-lite"/>
    </source>
</evidence>
<reference evidence="6 7" key="1">
    <citation type="submission" date="2020-08" db="EMBL/GenBank/DDBJ databases">
        <title>Genomic Encyclopedia of Archaeal and Bacterial Type Strains, Phase II (KMG-II): from individual species to whole genera.</title>
        <authorList>
            <person name="Goeker M."/>
        </authorList>
    </citation>
    <scope>NUCLEOTIDE SEQUENCE [LARGE SCALE GENOMIC DNA]</scope>
    <source>
        <strain evidence="6 7">DSM 23288</strain>
    </source>
</reference>
<evidence type="ECO:0000313" key="6">
    <source>
        <dbReference type="EMBL" id="MBB4660884.1"/>
    </source>
</evidence>
<dbReference type="PANTHER" id="PTHR10819">
    <property type="entry name" value="PHOSPHOTRIESTERASE-RELATED"/>
    <property type="match status" value="1"/>
</dbReference>
<dbReference type="PIRSF" id="PIRSF016839">
    <property type="entry name" value="PhP"/>
    <property type="match status" value="1"/>
</dbReference>
<feature type="binding site" evidence="3">
    <location>
        <position position="258"/>
    </location>
    <ligand>
        <name>a divalent metal cation</name>
        <dbReference type="ChEBI" id="CHEBI:60240"/>
        <label>1</label>
    </ligand>
</feature>
<protein>
    <submittedName>
        <fullName evidence="6">Phosphotriesterase-related protein</fullName>
    </submittedName>
</protein>
<feature type="binding site" evidence="3">
    <location>
        <position position="138"/>
    </location>
    <ligand>
        <name>a divalent metal cation</name>
        <dbReference type="ChEBI" id="CHEBI:60240"/>
        <label>2</label>
    </ligand>
</feature>
<dbReference type="AlphaFoldDB" id="A0A840I9U5"/>
<dbReference type="SUPFAM" id="SSF51556">
    <property type="entry name" value="Metallo-dependent hydrolases"/>
    <property type="match status" value="1"/>
</dbReference>
<proteinExistence type="inferred from homology"/>
<dbReference type="Proteomes" id="UP000585272">
    <property type="component" value="Unassembled WGS sequence"/>
</dbReference>
<dbReference type="RefSeq" id="WP_183338570.1">
    <property type="nucleotide sequence ID" value="NZ_JACHNU010000001.1"/>
</dbReference>
<feature type="binding site" evidence="3">
    <location>
        <position position="171"/>
    </location>
    <ligand>
        <name>a divalent metal cation</name>
        <dbReference type="ChEBI" id="CHEBI:60240"/>
        <label>2</label>
    </ligand>
</feature>
<evidence type="ECO:0000256" key="1">
    <source>
        <dbReference type="ARBA" id="ARBA00022723"/>
    </source>
</evidence>
<keyword evidence="7" id="KW-1185">Reference proteome</keyword>
<comment type="similarity">
    <text evidence="4">Belongs to the metallo-dependent hydrolases superfamily. Phosphotriesterase family.</text>
</comment>
<gene>
    <name evidence="6" type="ORF">BDZ31_000457</name>
</gene>
<keyword evidence="2" id="KW-0378">Hydrolase</keyword>
<feature type="binding site" evidence="3">
    <location>
        <position position="25"/>
    </location>
    <ligand>
        <name>a divalent metal cation</name>
        <dbReference type="ChEBI" id="CHEBI:60240"/>
        <label>1</label>
    </ligand>
</feature>
<accession>A0A840I9U5</accession>
<comment type="caution">
    <text evidence="6">The sequence shown here is derived from an EMBL/GenBank/DDBJ whole genome shotgun (WGS) entry which is preliminary data.</text>
</comment>
<name>A0A840I9U5_9ACTN</name>
<dbReference type="GO" id="GO:0008270">
    <property type="term" value="F:zinc ion binding"/>
    <property type="evidence" value="ECO:0007669"/>
    <property type="project" value="InterPro"/>
</dbReference>
<sequence>MNREQQVMTVRGPIAPERMGITLSHDHLLVDGWGIRELYEAILDDEELAVAEAARYKAAGGGTICDPTNVGLRRDPAALRRISERSGVHVVMGAGWYRERVYPDYVHEELPSQLADRLVDELVRGAEGTGVRPGFIGEIGTERFHVTPAQERVFRAAGRAHARTGVPIMTHTTHWGELAVEQIDLLGEEGVDPSRIVISHLGDRPGIRHWLPIAEKGAWLDVDNLAFIGGYAPLSVRADNVAGLCAEGLVGQIMLSNDICELGQLSFYGGCGYDNVIVNFVPMLRERGVSDEQIHTMMVENPAKAFAWDLSRVEALAAEAGVAIEPAPAGEPAAGDGPAGGASGAAAVAEGAA</sequence>
<feature type="binding site" evidence="3">
    <location>
        <position position="27"/>
    </location>
    <ligand>
        <name>a divalent metal cation</name>
        <dbReference type="ChEBI" id="CHEBI:60240"/>
        <label>1</label>
    </ligand>
</feature>
<dbReference type="InterPro" id="IPR032466">
    <property type="entry name" value="Metal_Hydrolase"/>
</dbReference>
<dbReference type="EMBL" id="JACHNU010000001">
    <property type="protein sequence ID" value="MBB4660884.1"/>
    <property type="molecule type" value="Genomic_DNA"/>
</dbReference>
<feature type="binding site" evidence="3">
    <location>
        <position position="200"/>
    </location>
    <ligand>
        <name>a divalent metal cation</name>
        <dbReference type="ChEBI" id="CHEBI:60240"/>
        <label>2</label>
    </ligand>
</feature>
<comment type="caution">
    <text evidence="4">Lacks conserved residue(s) required for the propagation of feature annotation.</text>
</comment>
<dbReference type="InterPro" id="IPR001559">
    <property type="entry name" value="Phosphotriesterase"/>
</dbReference>
<dbReference type="PANTHER" id="PTHR10819:SF3">
    <property type="entry name" value="PHOSPHOTRIESTERASE-RELATED PROTEIN"/>
    <property type="match status" value="1"/>
</dbReference>
<dbReference type="PROSITE" id="PS51347">
    <property type="entry name" value="PHOSPHOTRIESTERASE_2"/>
    <property type="match status" value="1"/>
</dbReference>